<evidence type="ECO:0000256" key="2">
    <source>
        <dbReference type="ARBA" id="ARBA00022553"/>
    </source>
</evidence>
<feature type="region of interest" description="Disordered" evidence="8">
    <location>
        <begin position="107"/>
        <end position="127"/>
    </location>
</feature>
<gene>
    <name evidence="11" type="primary">lacE_4</name>
    <name evidence="11" type="ORF">ERS852381_00461</name>
</gene>
<evidence type="ECO:0000256" key="3">
    <source>
        <dbReference type="ARBA" id="ARBA00022597"/>
    </source>
</evidence>
<keyword evidence="9" id="KW-0812">Transmembrane</keyword>
<dbReference type="InterPro" id="IPR003501">
    <property type="entry name" value="PTS_EIIB_2/3"/>
</dbReference>
<proteinExistence type="predicted"/>
<evidence type="ECO:0000313" key="12">
    <source>
        <dbReference type="Proteomes" id="UP000095468"/>
    </source>
</evidence>
<dbReference type="GO" id="GO:0009401">
    <property type="term" value="P:phosphoenolpyruvate-dependent sugar phosphotransferase system"/>
    <property type="evidence" value="ECO:0007669"/>
    <property type="project" value="UniProtKB-KW"/>
</dbReference>
<evidence type="ECO:0000256" key="5">
    <source>
        <dbReference type="ARBA" id="ARBA00022683"/>
    </source>
</evidence>
<dbReference type="GO" id="GO:0016301">
    <property type="term" value="F:kinase activity"/>
    <property type="evidence" value="ECO:0007669"/>
    <property type="project" value="UniProtKB-KW"/>
</dbReference>
<dbReference type="InterPro" id="IPR013012">
    <property type="entry name" value="PTS_EIIB_3"/>
</dbReference>
<sequence length="235" mass="24736">MSVAKFFIDNVGMNGFSFVVPWATPAPIGIFITTNFQLIALVFVAIIILLDAIIYLPFLKAYDKLLCDQEAERAAELGLESDGAATIAASTSAPAVEQTAAAVEPTAAAADSKPVADQPEPASDASAKKDVDGLKVLVLCAGAGTSAMLANAIKEGAAQTGENIASSAGAYGQHTAIMDQYDVIVLAPQVRSYYNDMKADTDRLGIKLLAPRGKEYIDLTRDPAGAIKWLRENLD</sequence>
<dbReference type="PANTHER" id="PTHR33989:SF8">
    <property type="entry name" value="PERMEASE IIC COMPONENT"/>
    <property type="match status" value="1"/>
</dbReference>
<keyword evidence="9" id="KW-1133">Transmembrane helix</keyword>
<keyword evidence="2" id="KW-0597">Phosphoprotein</keyword>
<dbReference type="CDD" id="cd05565">
    <property type="entry name" value="PTS_IIB_lactose"/>
    <property type="match status" value="1"/>
</dbReference>
<protein>
    <submittedName>
        <fullName evidence="11">EIICB-Lac</fullName>
    </submittedName>
</protein>
<name>A0A173YJK0_9ACTN</name>
<organism evidence="11 12">
    <name type="scientific">Collinsella aerofaciens</name>
    <dbReference type="NCBI Taxonomy" id="74426"/>
    <lineage>
        <taxon>Bacteria</taxon>
        <taxon>Bacillati</taxon>
        <taxon>Actinomycetota</taxon>
        <taxon>Coriobacteriia</taxon>
        <taxon>Coriobacteriales</taxon>
        <taxon>Coriobacteriaceae</taxon>
        <taxon>Collinsella</taxon>
    </lineage>
</organism>
<dbReference type="EMBL" id="CYYP01000003">
    <property type="protein sequence ID" value="CUN62918.1"/>
    <property type="molecule type" value="Genomic_DNA"/>
</dbReference>
<accession>A0A173YJK0</accession>
<evidence type="ECO:0000256" key="1">
    <source>
        <dbReference type="ARBA" id="ARBA00022448"/>
    </source>
</evidence>
<feature type="modified residue" description="Phosphocysteine; by EIIA" evidence="7">
    <location>
        <position position="140"/>
    </location>
</feature>
<dbReference type="PROSITE" id="PS51100">
    <property type="entry name" value="PTS_EIIB_TYPE_3"/>
    <property type="match status" value="1"/>
</dbReference>
<feature type="transmembrane region" description="Helical" evidence="9">
    <location>
        <begin position="38"/>
        <end position="59"/>
    </location>
</feature>
<feature type="domain" description="PTS EIIB type-3" evidence="10">
    <location>
        <begin position="133"/>
        <end position="235"/>
    </location>
</feature>
<dbReference type="InterPro" id="IPR051088">
    <property type="entry name" value="PTS_Sugar-EIIC/EIIB"/>
</dbReference>
<dbReference type="Proteomes" id="UP000095468">
    <property type="component" value="Unassembled WGS sequence"/>
</dbReference>
<reference evidence="11 12" key="1">
    <citation type="submission" date="2015-09" db="EMBL/GenBank/DDBJ databases">
        <authorList>
            <consortium name="Pathogen Informatics"/>
        </authorList>
    </citation>
    <scope>NUCLEOTIDE SEQUENCE [LARGE SCALE GENOMIC DNA]</scope>
    <source>
        <strain evidence="11 12">2789STDY5608823</strain>
    </source>
</reference>
<keyword evidence="3" id="KW-0762">Sugar transport</keyword>
<evidence type="ECO:0000256" key="7">
    <source>
        <dbReference type="PROSITE-ProRule" id="PRU00423"/>
    </source>
</evidence>
<dbReference type="GO" id="GO:1901264">
    <property type="term" value="P:carbohydrate derivative transport"/>
    <property type="evidence" value="ECO:0007669"/>
    <property type="project" value="TreeGrafter"/>
</dbReference>
<dbReference type="InterPro" id="IPR036095">
    <property type="entry name" value="PTS_EIIB-like_sf"/>
</dbReference>
<dbReference type="AlphaFoldDB" id="A0A173YJK0"/>
<evidence type="ECO:0000256" key="4">
    <source>
        <dbReference type="ARBA" id="ARBA00022679"/>
    </source>
</evidence>
<feature type="transmembrane region" description="Helical" evidence="9">
    <location>
        <begin position="12"/>
        <end position="32"/>
    </location>
</feature>
<evidence type="ECO:0000256" key="9">
    <source>
        <dbReference type="SAM" id="Phobius"/>
    </source>
</evidence>
<evidence type="ECO:0000259" key="10">
    <source>
        <dbReference type="PROSITE" id="PS51100"/>
    </source>
</evidence>
<dbReference type="GO" id="GO:0008982">
    <property type="term" value="F:protein-N(PI)-phosphohistidine-sugar phosphotransferase activity"/>
    <property type="evidence" value="ECO:0007669"/>
    <property type="project" value="InterPro"/>
</dbReference>
<keyword evidence="1" id="KW-0813">Transport</keyword>
<evidence type="ECO:0000256" key="8">
    <source>
        <dbReference type="SAM" id="MobiDB-lite"/>
    </source>
</evidence>
<keyword evidence="6" id="KW-0418">Kinase</keyword>
<evidence type="ECO:0000256" key="6">
    <source>
        <dbReference type="ARBA" id="ARBA00022777"/>
    </source>
</evidence>
<keyword evidence="5" id="KW-0598">Phosphotransferase system</keyword>
<dbReference type="Pfam" id="PF02302">
    <property type="entry name" value="PTS_IIB"/>
    <property type="match status" value="1"/>
</dbReference>
<dbReference type="Gene3D" id="3.40.50.2300">
    <property type="match status" value="1"/>
</dbReference>
<dbReference type="GO" id="GO:0005886">
    <property type="term" value="C:plasma membrane"/>
    <property type="evidence" value="ECO:0007669"/>
    <property type="project" value="TreeGrafter"/>
</dbReference>
<evidence type="ECO:0000313" key="11">
    <source>
        <dbReference type="EMBL" id="CUN62918.1"/>
    </source>
</evidence>
<dbReference type="SUPFAM" id="SSF52794">
    <property type="entry name" value="PTS system IIB component-like"/>
    <property type="match status" value="1"/>
</dbReference>
<keyword evidence="4" id="KW-0808">Transferase</keyword>
<dbReference type="PANTHER" id="PTHR33989">
    <property type="match status" value="1"/>
</dbReference>
<keyword evidence="9" id="KW-0472">Membrane</keyword>
<dbReference type="InterPro" id="IPR041713">
    <property type="entry name" value="PTS_IIB"/>
</dbReference>